<dbReference type="InterPro" id="IPR036397">
    <property type="entry name" value="RNaseH_sf"/>
</dbReference>
<dbReference type="Proteomes" id="UP001165395">
    <property type="component" value="Unassembled WGS sequence"/>
</dbReference>
<sequence length="163" mass="18593">MIIFLDTEFTSLNQPELISIGMISDDGKHQLYLEVRDIVKDNCSEFVTTVVIPLLGHGKKVLKADLEAELSAWFESLPENITIACDSDFDKDLLTKIFNGKLPSKVTHWIDLYTMKAHPDYQRTVLKYHAMAGREHHALHDAIAHRRGWLACHDGKVLPKERT</sequence>
<dbReference type="RefSeq" id="WP_227181912.1">
    <property type="nucleotide sequence ID" value="NZ_JAJBZT010000012.1"/>
</dbReference>
<dbReference type="SUPFAM" id="SSF53098">
    <property type="entry name" value="Ribonuclease H-like"/>
    <property type="match status" value="1"/>
</dbReference>
<dbReference type="Gene3D" id="3.30.420.10">
    <property type="entry name" value="Ribonuclease H-like superfamily/Ribonuclease H"/>
    <property type="match status" value="1"/>
</dbReference>
<organism evidence="1 2">
    <name type="scientific">Leeia speluncae</name>
    <dbReference type="NCBI Taxonomy" id="2884804"/>
    <lineage>
        <taxon>Bacteria</taxon>
        <taxon>Pseudomonadati</taxon>
        <taxon>Pseudomonadota</taxon>
        <taxon>Betaproteobacteria</taxon>
        <taxon>Neisseriales</taxon>
        <taxon>Leeiaceae</taxon>
        <taxon>Leeia</taxon>
    </lineage>
</organism>
<proteinExistence type="predicted"/>
<dbReference type="InterPro" id="IPR012337">
    <property type="entry name" value="RNaseH-like_sf"/>
</dbReference>
<name>A0ABS8DA48_9NEIS</name>
<evidence type="ECO:0000313" key="1">
    <source>
        <dbReference type="EMBL" id="MCB6185080.1"/>
    </source>
</evidence>
<reference evidence="1" key="1">
    <citation type="submission" date="2021-10" db="EMBL/GenBank/DDBJ databases">
        <title>The complete genome sequence of Leeia sp. TBRC 13508.</title>
        <authorList>
            <person name="Charoenyingcharoen P."/>
            <person name="Yukphan P."/>
        </authorList>
    </citation>
    <scope>NUCLEOTIDE SEQUENCE</scope>
    <source>
        <strain evidence="1">TBRC 13508</strain>
    </source>
</reference>
<protein>
    <submittedName>
        <fullName evidence="1">3'-5' exoribonuclease</fullName>
    </submittedName>
</protein>
<accession>A0ABS8DA48</accession>
<comment type="caution">
    <text evidence="1">The sequence shown here is derived from an EMBL/GenBank/DDBJ whole genome shotgun (WGS) entry which is preliminary data.</text>
</comment>
<evidence type="ECO:0000313" key="2">
    <source>
        <dbReference type="Proteomes" id="UP001165395"/>
    </source>
</evidence>
<dbReference type="EMBL" id="JAJBZT010000012">
    <property type="protein sequence ID" value="MCB6185080.1"/>
    <property type="molecule type" value="Genomic_DNA"/>
</dbReference>
<keyword evidence="2" id="KW-1185">Reference proteome</keyword>
<gene>
    <name evidence="1" type="ORF">LIN78_16150</name>
</gene>